<protein>
    <submittedName>
        <fullName evidence="1">Uncharacterized protein</fullName>
    </submittedName>
</protein>
<comment type="caution">
    <text evidence="1">The sequence shown here is derived from an EMBL/GenBank/DDBJ whole genome shotgun (WGS) entry which is preliminary data.</text>
</comment>
<gene>
    <name evidence="1" type="ORF">FRX48_03486</name>
</gene>
<organism evidence="1 2">
    <name type="scientific">Lasallia pustulata</name>
    <dbReference type="NCBI Taxonomy" id="136370"/>
    <lineage>
        <taxon>Eukaryota</taxon>
        <taxon>Fungi</taxon>
        <taxon>Dikarya</taxon>
        <taxon>Ascomycota</taxon>
        <taxon>Pezizomycotina</taxon>
        <taxon>Lecanoromycetes</taxon>
        <taxon>OSLEUM clade</taxon>
        <taxon>Umbilicariomycetidae</taxon>
        <taxon>Umbilicariales</taxon>
        <taxon>Umbilicariaceae</taxon>
        <taxon>Lasallia</taxon>
    </lineage>
</organism>
<proteinExistence type="predicted"/>
<sequence>MVTALFRVTISQSWSNKLVFFNILPNPGSINQQAQAPRTNSTPFRVNQSYTPSRHHPRLSSSFATSKPAAFQTLITRLRTKHHAIEMAPPPSKPASLTPDMEVFVRQLAANGEDARSITLLLETEYPVLLGQKGVFEWVKGSMGR</sequence>
<evidence type="ECO:0000313" key="2">
    <source>
        <dbReference type="Proteomes" id="UP000324767"/>
    </source>
</evidence>
<dbReference type="OrthoDB" id="5415523at2759"/>
<evidence type="ECO:0000313" key="1">
    <source>
        <dbReference type="EMBL" id="KAA6412495.1"/>
    </source>
</evidence>
<dbReference type="AlphaFoldDB" id="A0A5M8PU01"/>
<accession>A0A5M8PU01</accession>
<name>A0A5M8PU01_9LECA</name>
<reference evidence="1 2" key="1">
    <citation type="submission" date="2019-09" db="EMBL/GenBank/DDBJ databases">
        <title>The hologenome of the rock-dwelling lichen Lasallia pustulata.</title>
        <authorList>
            <person name="Greshake Tzovaras B."/>
            <person name="Segers F."/>
            <person name="Bicker A."/>
            <person name="Dal Grande F."/>
            <person name="Otte J."/>
            <person name="Hankeln T."/>
            <person name="Schmitt I."/>
            <person name="Ebersberger I."/>
        </authorList>
    </citation>
    <scope>NUCLEOTIDE SEQUENCE [LARGE SCALE GENOMIC DNA]</scope>
    <source>
        <strain evidence="1">A1-1</strain>
    </source>
</reference>
<dbReference type="Proteomes" id="UP000324767">
    <property type="component" value="Unassembled WGS sequence"/>
</dbReference>
<dbReference type="EMBL" id="VXIT01000005">
    <property type="protein sequence ID" value="KAA6412495.1"/>
    <property type="molecule type" value="Genomic_DNA"/>
</dbReference>